<dbReference type="InterPro" id="IPR013785">
    <property type="entry name" value="Aldolase_TIM"/>
</dbReference>
<proteinExistence type="predicted"/>
<reference evidence="4 5" key="1">
    <citation type="submission" date="2017-11" db="EMBL/GenBank/DDBJ databases">
        <title>Reclassification of Bisgaard taxon 7 as Conservatibacter flavescens gen. nov., sp. nov.</title>
        <authorList>
            <person name="Christensen H."/>
        </authorList>
    </citation>
    <scope>NUCLEOTIDE SEQUENCE [LARGE SCALE GENOMIC DNA]</scope>
    <source>
        <strain evidence="4 5">7_4</strain>
    </source>
</reference>
<dbReference type="PANTHER" id="PTHR43656">
    <property type="entry name" value="BINDING OXIDOREDUCTASE, PUTATIVE (AFU_ORTHOLOGUE AFUA_2G08260)-RELATED"/>
    <property type="match status" value="1"/>
</dbReference>
<dbReference type="GO" id="GO:0016491">
    <property type="term" value="F:oxidoreductase activity"/>
    <property type="evidence" value="ECO:0007669"/>
    <property type="project" value="UniProtKB-KW"/>
</dbReference>
<protein>
    <submittedName>
        <fullName evidence="4">NADH-dependent flavin oxidoreductase</fullName>
    </submittedName>
</protein>
<keyword evidence="2" id="KW-0560">Oxidoreductase</keyword>
<dbReference type="SUPFAM" id="SSF51395">
    <property type="entry name" value="FMN-linked oxidoreductases"/>
    <property type="match status" value="1"/>
</dbReference>
<evidence type="ECO:0000313" key="5">
    <source>
        <dbReference type="Proteomes" id="UP000229329"/>
    </source>
</evidence>
<keyword evidence="1" id="KW-0285">Flavoprotein</keyword>
<dbReference type="Pfam" id="PF00724">
    <property type="entry name" value="Oxidored_FMN"/>
    <property type="match status" value="1"/>
</dbReference>
<dbReference type="AlphaFoldDB" id="A0A2M8S3D3"/>
<dbReference type="CDD" id="cd04735">
    <property type="entry name" value="OYE_like_4_FMN"/>
    <property type="match status" value="1"/>
</dbReference>
<accession>A0A2M8S3D3</accession>
<keyword evidence="5" id="KW-1185">Reference proteome</keyword>
<name>A0A2M8S3D3_9PAST</name>
<dbReference type="Proteomes" id="UP000229329">
    <property type="component" value="Unassembled WGS sequence"/>
</dbReference>
<gene>
    <name evidence="4" type="ORF">CVP05_04690</name>
</gene>
<evidence type="ECO:0000256" key="1">
    <source>
        <dbReference type="ARBA" id="ARBA00022630"/>
    </source>
</evidence>
<dbReference type="GO" id="GO:0010181">
    <property type="term" value="F:FMN binding"/>
    <property type="evidence" value="ECO:0007669"/>
    <property type="project" value="InterPro"/>
</dbReference>
<dbReference type="InterPro" id="IPR051799">
    <property type="entry name" value="NADH_flavin_oxidoreductase"/>
</dbReference>
<feature type="domain" description="NADH:flavin oxidoreductase/NADH oxidase N-terminal" evidence="3">
    <location>
        <begin position="3"/>
        <end position="326"/>
    </location>
</feature>
<dbReference type="PANTHER" id="PTHR43656:SF2">
    <property type="entry name" value="BINDING OXIDOREDUCTASE, PUTATIVE (AFU_ORTHOLOGUE AFUA_2G08260)-RELATED"/>
    <property type="match status" value="1"/>
</dbReference>
<organism evidence="4 5">
    <name type="scientific">Conservatibacter flavescens</name>
    <dbReference type="NCBI Taxonomy" id="28161"/>
    <lineage>
        <taxon>Bacteria</taxon>
        <taxon>Pseudomonadati</taxon>
        <taxon>Pseudomonadota</taxon>
        <taxon>Gammaproteobacteria</taxon>
        <taxon>Pasteurellales</taxon>
        <taxon>Pasteurellaceae</taxon>
        <taxon>Conservatibacter</taxon>
    </lineage>
</organism>
<dbReference type="RefSeq" id="WP_100288427.1">
    <property type="nucleotide sequence ID" value="NZ_PHHA01000008.1"/>
</dbReference>
<evidence type="ECO:0000256" key="2">
    <source>
        <dbReference type="ARBA" id="ARBA00023002"/>
    </source>
</evidence>
<dbReference type="OrthoDB" id="8523426at2"/>
<dbReference type="Gene3D" id="3.20.20.70">
    <property type="entry name" value="Aldolase class I"/>
    <property type="match status" value="1"/>
</dbReference>
<dbReference type="InterPro" id="IPR001155">
    <property type="entry name" value="OxRdtase_FMN_N"/>
</dbReference>
<dbReference type="EMBL" id="PHHA01000008">
    <property type="protein sequence ID" value="PJG85655.1"/>
    <property type="molecule type" value="Genomic_DNA"/>
</dbReference>
<sequence length="373" mass="41153">MNSLFQPYVLNNGVEIKNRLVVAPMTHYGSNPDGTLSQEERTFLAERATDFGLFISAATLVSPEGKAFPGQPYAFDESHLPSLRETANLIHSQGAKAILQIHHGGNLAVAELLDSGETVAPSATDKSRELTSEEVEALVHAYAKAADLAIQAGFDGVEIHGANNYLIQQFVSAETNRRQDQWGGSLENRLRFPLAIVDAVVAVKTRHQRADFIVGYRFSPEEPYEHGITMVDTFALIDALTEKPLQYLHVSLWDFYKKVRRGGDTARTRMAQIHERIAGKLPLIGVGNLLSGEQIRGALNSGWAEFIAVGKAVLINPNLATLLKNKQDDLIETTIDPERADHYGLPDNLWQQQLKGLAYLPPLKGVDWKPVDI</sequence>
<evidence type="ECO:0000259" key="3">
    <source>
        <dbReference type="Pfam" id="PF00724"/>
    </source>
</evidence>
<comment type="caution">
    <text evidence="4">The sequence shown here is derived from an EMBL/GenBank/DDBJ whole genome shotgun (WGS) entry which is preliminary data.</text>
</comment>
<evidence type="ECO:0000313" key="4">
    <source>
        <dbReference type="EMBL" id="PJG85655.1"/>
    </source>
</evidence>